<organism evidence="2 3">
    <name type="scientific">Carpinus fangiana</name>
    <dbReference type="NCBI Taxonomy" id="176857"/>
    <lineage>
        <taxon>Eukaryota</taxon>
        <taxon>Viridiplantae</taxon>
        <taxon>Streptophyta</taxon>
        <taxon>Embryophyta</taxon>
        <taxon>Tracheophyta</taxon>
        <taxon>Spermatophyta</taxon>
        <taxon>Magnoliopsida</taxon>
        <taxon>eudicotyledons</taxon>
        <taxon>Gunneridae</taxon>
        <taxon>Pentapetalae</taxon>
        <taxon>rosids</taxon>
        <taxon>fabids</taxon>
        <taxon>Fagales</taxon>
        <taxon>Betulaceae</taxon>
        <taxon>Carpinus</taxon>
    </lineage>
</organism>
<dbReference type="Gene3D" id="2.60.120.10">
    <property type="entry name" value="Jelly Rolls"/>
    <property type="match status" value="1"/>
</dbReference>
<dbReference type="PANTHER" id="PTHR30345:SF0">
    <property type="entry name" value="DNA DAMAGE-REPAIR_TOLERATION PROTEIN DRT102"/>
    <property type="match status" value="1"/>
</dbReference>
<dbReference type="OrthoDB" id="2106730at2759"/>
<dbReference type="InterPro" id="IPR025979">
    <property type="entry name" value="ChrR-like_cupin_dom"/>
</dbReference>
<dbReference type="InterPro" id="IPR011051">
    <property type="entry name" value="RmlC_Cupin_sf"/>
</dbReference>
<gene>
    <name evidence="2" type="ORF">FH972_006460</name>
</gene>
<proteinExistence type="predicted"/>
<dbReference type="InterPro" id="IPR003500">
    <property type="entry name" value="RpiB_LacA_LacB"/>
</dbReference>
<evidence type="ECO:0000313" key="2">
    <source>
        <dbReference type="EMBL" id="KAE8010065.1"/>
    </source>
</evidence>
<dbReference type="InterPro" id="IPR014710">
    <property type="entry name" value="RmlC-like_jellyroll"/>
</dbReference>
<dbReference type="GO" id="GO:0005975">
    <property type="term" value="P:carbohydrate metabolic process"/>
    <property type="evidence" value="ECO:0007669"/>
    <property type="project" value="InterPro"/>
</dbReference>
<dbReference type="Gene3D" id="3.40.1400.10">
    <property type="entry name" value="Sugar-phosphate isomerase, RpiB/LacA/LacB"/>
    <property type="match status" value="1"/>
</dbReference>
<name>A0A5N6QSD1_9ROSI</name>
<feature type="domain" description="ChrR-like cupin" evidence="1">
    <location>
        <begin position="204"/>
        <end position="277"/>
    </location>
</feature>
<sequence length="298" mass="32632">MAAPTSATRPHKIIAVADDYGRALKNALVSHLRSLGIDVEDLGTSNYYSVAVEVGRRVSSSLTDTRGLIACGTGVDVSSFANKFPGVFAATCLTPEEAINARSINNSNVLAVSEISTSPDSAVEILNAWLNTPFKSPCPASGSNPQPEDIQSFLDNSLYETPKIGTQPQSDSDSTPPCALYCLAMYREFNPIDIPGGSTKILRESPTSAILRFKAGSVVHAHHHTFGHEQVVLKGKKSVWSITKEERYDLVVGDYLFTPAGHVHRVKYYEDTEFFIMWDGKWVMVYDRIDKKLENGSK</sequence>
<dbReference type="EMBL" id="CM017322">
    <property type="protein sequence ID" value="KAE8010065.1"/>
    <property type="molecule type" value="Genomic_DNA"/>
</dbReference>
<accession>A0A5N6QSD1</accession>
<keyword evidence="3" id="KW-1185">Reference proteome</keyword>
<dbReference type="PANTHER" id="PTHR30345">
    <property type="entry name" value="RIBOSE-5-PHOSPHATE ISOMERASE B"/>
    <property type="match status" value="1"/>
</dbReference>
<evidence type="ECO:0000259" key="1">
    <source>
        <dbReference type="Pfam" id="PF12973"/>
    </source>
</evidence>
<dbReference type="GO" id="GO:0016853">
    <property type="term" value="F:isomerase activity"/>
    <property type="evidence" value="ECO:0007669"/>
    <property type="project" value="InterPro"/>
</dbReference>
<dbReference type="InterPro" id="IPR036569">
    <property type="entry name" value="RpiB_LacA_LacB_sf"/>
</dbReference>
<reference evidence="2 3" key="1">
    <citation type="submission" date="2019-06" db="EMBL/GenBank/DDBJ databases">
        <title>A chromosomal-level reference genome of Carpinus fangiana (Coryloideae, Betulaceae).</title>
        <authorList>
            <person name="Yang X."/>
            <person name="Wang Z."/>
            <person name="Zhang L."/>
            <person name="Hao G."/>
            <person name="Liu J."/>
            <person name="Yang Y."/>
        </authorList>
    </citation>
    <scope>NUCLEOTIDE SEQUENCE [LARGE SCALE GENOMIC DNA]</scope>
    <source>
        <strain evidence="2">Cfa_2016G</strain>
        <tissue evidence="2">Leaf</tissue>
    </source>
</reference>
<evidence type="ECO:0000313" key="3">
    <source>
        <dbReference type="Proteomes" id="UP000327013"/>
    </source>
</evidence>
<dbReference type="SUPFAM" id="SSF51182">
    <property type="entry name" value="RmlC-like cupins"/>
    <property type="match status" value="1"/>
</dbReference>
<dbReference type="AlphaFoldDB" id="A0A5N6QSD1"/>
<dbReference type="Pfam" id="PF02502">
    <property type="entry name" value="LacAB_rpiB"/>
    <property type="match status" value="1"/>
</dbReference>
<dbReference type="Proteomes" id="UP000327013">
    <property type="component" value="Chromosome 2"/>
</dbReference>
<dbReference type="SUPFAM" id="SSF89623">
    <property type="entry name" value="Ribose/Galactose isomerase RpiB/AlsB"/>
    <property type="match status" value="1"/>
</dbReference>
<dbReference type="Pfam" id="PF12973">
    <property type="entry name" value="Cupin_7"/>
    <property type="match status" value="1"/>
</dbReference>
<protein>
    <recommendedName>
        <fullName evidence="1">ChrR-like cupin domain-containing protein</fullName>
    </recommendedName>
</protein>